<proteinExistence type="predicted"/>
<keyword evidence="1" id="KW-1133">Transmembrane helix</keyword>
<gene>
    <name evidence="2" type="ORF">PAHAL_3G021100</name>
</gene>
<dbReference type="Proteomes" id="UP000243499">
    <property type="component" value="Chromosome 3"/>
</dbReference>
<dbReference type="AlphaFoldDB" id="A0A2T8KGV0"/>
<evidence type="ECO:0000256" key="1">
    <source>
        <dbReference type="SAM" id="Phobius"/>
    </source>
</evidence>
<sequence>MIILLNYSAFRIWILHYLHCLCIISTSVLGEAMLLRLALSFKSGSGLQVIIPLLQELQKTVITSRRMSIIHSGYNRPFYTEIFNKQTQRRCLVNNTHTT</sequence>
<accession>A0A2T8KGV0</accession>
<dbReference type="Gramene" id="PVH61388">
    <property type="protein sequence ID" value="PVH61388"/>
    <property type="gene ID" value="PAHAL_3G021100"/>
</dbReference>
<dbReference type="EMBL" id="CM008048">
    <property type="protein sequence ID" value="PVH61388.1"/>
    <property type="molecule type" value="Genomic_DNA"/>
</dbReference>
<evidence type="ECO:0000313" key="2">
    <source>
        <dbReference type="EMBL" id="PVH61388.1"/>
    </source>
</evidence>
<protein>
    <submittedName>
        <fullName evidence="2">Uncharacterized protein</fullName>
    </submittedName>
</protein>
<feature type="transmembrane region" description="Helical" evidence="1">
    <location>
        <begin position="12"/>
        <end position="35"/>
    </location>
</feature>
<keyword evidence="1" id="KW-0472">Membrane</keyword>
<name>A0A2T8KGV0_9POAL</name>
<organism evidence="2">
    <name type="scientific">Panicum hallii</name>
    <dbReference type="NCBI Taxonomy" id="206008"/>
    <lineage>
        <taxon>Eukaryota</taxon>
        <taxon>Viridiplantae</taxon>
        <taxon>Streptophyta</taxon>
        <taxon>Embryophyta</taxon>
        <taxon>Tracheophyta</taxon>
        <taxon>Spermatophyta</taxon>
        <taxon>Magnoliopsida</taxon>
        <taxon>Liliopsida</taxon>
        <taxon>Poales</taxon>
        <taxon>Poaceae</taxon>
        <taxon>PACMAD clade</taxon>
        <taxon>Panicoideae</taxon>
        <taxon>Panicodae</taxon>
        <taxon>Paniceae</taxon>
        <taxon>Panicinae</taxon>
        <taxon>Panicum</taxon>
        <taxon>Panicum sect. Panicum</taxon>
    </lineage>
</organism>
<keyword evidence="1" id="KW-0812">Transmembrane</keyword>
<reference evidence="2" key="1">
    <citation type="submission" date="2018-04" db="EMBL/GenBank/DDBJ databases">
        <title>WGS assembly of Panicum hallii.</title>
        <authorList>
            <person name="Lovell J."/>
            <person name="Jenkins J."/>
            <person name="Lowry D."/>
            <person name="Mamidi S."/>
            <person name="Sreedasyam A."/>
            <person name="Weng X."/>
            <person name="Barry K."/>
            <person name="Bonette J."/>
            <person name="Campitelli B."/>
            <person name="Daum C."/>
            <person name="Gordon S."/>
            <person name="Gould B."/>
            <person name="Lipzen A."/>
            <person name="Macqueen A."/>
            <person name="Palacio-Mejia J."/>
            <person name="Plott C."/>
            <person name="Shakirov E."/>
            <person name="Shu S."/>
            <person name="Yoshinaga Y."/>
            <person name="Zane M."/>
            <person name="Rokhsar D."/>
            <person name="Grimwood J."/>
            <person name="Schmutz J."/>
            <person name="Juenger T."/>
        </authorList>
    </citation>
    <scope>NUCLEOTIDE SEQUENCE [LARGE SCALE GENOMIC DNA]</scope>
    <source>
        <strain evidence="2">FIL2</strain>
    </source>
</reference>